<dbReference type="Gene3D" id="1.20.1070.10">
    <property type="entry name" value="Rhodopsin 7-helix transmembrane proteins"/>
    <property type="match status" value="1"/>
</dbReference>
<name>A0A9P8A0I3_MORAP</name>
<feature type="chain" id="PRO_5040160490" description="G-protein coupled receptors family 2 profile 2 domain-containing protein" evidence="3">
    <location>
        <begin position="35"/>
        <end position="580"/>
    </location>
</feature>
<feature type="transmembrane region" description="Helical" evidence="2">
    <location>
        <begin position="415"/>
        <end position="436"/>
    </location>
</feature>
<keyword evidence="2" id="KW-1133">Transmembrane helix</keyword>
<dbReference type="EMBL" id="JAIFTL010000146">
    <property type="protein sequence ID" value="KAG9322438.1"/>
    <property type="molecule type" value="Genomic_DNA"/>
</dbReference>
<evidence type="ECO:0008006" key="6">
    <source>
        <dbReference type="Google" id="ProtNLM"/>
    </source>
</evidence>
<feature type="transmembrane region" description="Helical" evidence="2">
    <location>
        <begin position="135"/>
        <end position="155"/>
    </location>
</feature>
<dbReference type="AlphaFoldDB" id="A0A9P8A0I3"/>
<dbReference type="Proteomes" id="UP000717515">
    <property type="component" value="Unassembled WGS sequence"/>
</dbReference>
<reference evidence="4" key="1">
    <citation type="submission" date="2021-07" db="EMBL/GenBank/DDBJ databases">
        <title>Draft genome of Mortierella alpina, strain LL118, isolated from an aspen leaf litter sample.</title>
        <authorList>
            <person name="Yang S."/>
            <person name="Vinatzer B.A."/>
        </authorList>
    </citation>
    <scope>NUCLEOTIDE SEQUENCE</scope>
    <source>
        <strain evidence="4">LL118</strain>
    </source>
</reference>
<keyword evidence="3" id="KW-0732">Signal</keyword>
<feature type="transmembrane region" description="Helical" evidence="2">
    <location>
        <begin position="217"/>
        <end position="237"/>
    </location>
</feature>
<feature type="transmembrane region" description="Helical" evidence="2">
    <location>
        <begin position="100"/>
        <end position="123"/>
    </location>
</feature>
<gene>
    <name evidence="4" type="ORF">KVV02_000067</name>
</gene>
<feature type="transmembrane region" description="Helical" evidence="2">
    <location>
        <begin position="261"/>
        <end position="284"/>
    </location>
</feature>
<dbReference type="PANTHER" id="PTHR31787">
    <property type="entry name" value="G-PROTEIN-COUPLED RECEPTOR GPCR FAMILY PROTEIN"/>
    <property type="match status" value="1"/>
</dbReference>
<dbReference type="PANTHER" id="PTHR31787:SF3">
    <property type="entry name" value="FRIZZLED AND SMOOTHENED-LIKE PROTEIN H"/>
    <property type="match status" value="1"/>
</dbReference>
<accession>A0A9P8A0I3</accession>
<evidence type="ECO:0000256" key="1">
    <source>
        <dbReference type="SAM" id="MobiDB-lite"/>
    </source>
</evidence>
<keyword evidence="2" id="KW-0812">Transmembrane</keyword>
<feature type="signal peptide" evidence="3">
    <location>
        <begin position="1"/>
        <end position="34"/>
    </location>
</feature>
<keyword evidence="2" id="KW-0472">Membrane</keyword>
<evidence type="ECO:0000256" key="2">
    <source>
        <dbReference type="SAM" id="Phobius"/>
    </source>
</evidence>
<evidence type="ECO:0000313" key="4">
    <source>
        <dbReference type="EMBL" id="KAG9322438.1"/>
    </source>
</evidence>
<proteinExistence type="predicted"/>
<feature type="compositionally biased region" description="Basic and acidic residues" evidence="1">
    <location>
        <begin position="471"/>
        <end position="481"/>
    </location>
</feature>
<dbReference type="InterPro" id="IPR050949">
    <property type="entry name" value="GPCR_Fz/Smo-like"/>
</dbReference>
<sequence>MVPGMEFCSFRSRSFCFFSLSTLFVLISTPFGSSAPAHNNSLVILPSSSPLDTGKQHEVTCPPPLILNTLNVTSDWCMGPCCLPCPAEAVFYKPNTLETVYTIASTMYTFSAVACALLAMCYSILPSRRRHPQSIILWFAALMALVSGISSAWLYKGPELICKTRHEIATMASSWFCGLQGILIMYTWLVMLCLGLLLIANLHLLAVYRSSLIQKNLTALFAVSFALPLTAVVPVAMRQQIRYPDFAFTCFVDPEVLDSYFYNPFTVVATLALLFHLGTIGYMIKVKSNTASPTADLRSFSRIPSRSSDFLTTRRRSLKATLDVAHLLKQQWRPGMFALLLFAIHISDRLYYRIEGEKLAGVASKAWYQDWISCLHDQAVIASRSGSSSTASGHGSAAQAACASIARPNVPSARWIVVNHITLASTGAIFALIFLCRTELWHDLRIRSQRMKEAAECNCSIMMKESGQLDHQHRPECHGNQDRAAPQGKGACDDVYSDLHGDDVTPYVEDIPTPPPNVACRPAIDNGRPVARVPVVGALSNPPRTSAAVGLRSRETEETWINIFSNCERIYYLYPDTSKD</sequence>
<organism evidence="4 5">
    <name type="scientific">Mortierella alpina</name>
    <name type="common">Oleaginous fungus</name>
    <name type="synonym">Mortierella renispora</name>
    <dbReference type="NCBI Taxonomy" id="64518"/>
    <lineage>
        <taxon>Eukaryota</taxon>
        <taxon>Fungi</taxon>
        <taxon>Fungi incertae sedis</taxon>
        <taxon>Mucoromycota</taxon>
        <taxon>Mortierellomycotina</taxon>
        <taxon>Mortierellomycetes</taxon>
        <taxon>Mortierellales</taxon>
        <taxon>Mortierellaceae</taxon>
        <taxon>Mortierella</taxon>
    </lineage>
</organism>
<feature type="transmembrane region" description="Helical" evidence="2">
    <location>
        <begin position="183"/>
        <end position="205"/>
    </location>
</feature>
<protein>
    <recommendedName>
        <fullName evidence="6">G-protein coupled receptors family 2 profile 2 domain-containing protein</fullName>
    </recommendedName>
</protein>
<comment type="caution">
    <text evidence="4">The sequence shown here is derived from an EMBL/GenBank/DDBJ whole genome shotgun (WGS) entry which is preliminary data.</text>
</comment>
<evidence type="ECO:0000256" key="3">
    <source>
        <dbReference type="SAM" id="SignalP"/>
    </source>
</evidence>
<feature type="region of interest" description="Disordered" evidence="1">
    <location>
        <begin position="471"/>
        <end position="490"/>
    </location>
</feature>
<evidence type="ECO:0000313" key="5">
    <source>
        <dbReference type="Proteomes" id="UP000717515"/>
    </source>
</evidence>